<dbReference type="CDD" id="cd04301">
    <property type="entry name" value="NAT_SF"/>
    <property type="match status" value="1"/>
</dbReference>
<dbReference type="EMBL" id="AYZI01000011">
    <property type="protein sequence ID" value="KRM89859.1"/>
    <property type="molecule type" value="Genomic_DNA"/>
</dbReference>
<evidence type="ECO:0000313" key="2">
    <source>
        <dbReference type="EMBL" id="KRM89859.1"/>
    </source>
</evidence>
<accession>A0A0R2CQ22</accession>
<dbReference type="STRING" id="1423745.GCA_001311215_01498"/>
<comment type="caution">
    <text evidence="2">The sequence shown here is derived from an EMBL/GenBank/DDBJ whole genome shotgun (WGS) entry which is preliminary data.</text>
</comment>
<evidence type="ECO:0000313" key="3">
    <source>
        <dbReference type="Proteomes" id="UP000051586"/>
    </source>
</evidence>
<protein>
    <recommendedName>
        <fullName evidence="1">N-acetyltransferase domain-containing protein</fullName>
    </recommendedName>
</protein>
<sequence>MRPLTTTDIDRDLVQQLFTQPSTARFWFHPPFQNPKDAAKFVKKHSQSNRIISMVIQAPVADDLTEVGLIELVELDSIARTGELEITLLDQFQGKGYAQIAFAQMIDFLFTYHNLHKIFLLVDVDNAPAIHIYQKQGFTIEGTIKDQFFASGAYHNVYYMGLTQKQYHKITAD</sequence>
<dbReference type="AlphaFoldDB" id="A0A0R2CQ22"/>
<dbReference type="Pfam" id="PF13302">
    <property type="entry name" value="Acetyltransf_3"/>
    <property type="match status" value="1"/>
</dbReference>
<dbReference type="SUPFAM" id="SSF55729">
    <property type="entry name" value="Acyl-CoA N-acyltransferases (Nat)"/>
    <property type="match status" value="1"/>
</dbReference>
<name>A0A0R2CQ22_9LACO</name>
<dbReference type="Gene3D" id="3.40.630.30">
    <property type="match status" value="1"/>
</dbReference>
<dbReference type="GO" id="GO:0004145">
    <property type="term" value="F:diamine N-acetyltransferase activity"/>
    <property type="evidence" value="ECO:0007669"/>
    <property type="project" value="TreeGrafter"/>
</dbReference>
<dbReference type="PROSITE" id="PS51186">
    <property type="entry name" value="GNAT"/>
    <property type="match status" value="1"/>
</dbReference>
<organism evidence="2 3">
    <name type="scientific">Fructilactobacillus florum DSM 22689 = JCM 16035</name>
    <dbReference type="NCBI Taxonomy" id="1423745"/>
    <lineage>
        <taxon>Bacteria</taxon>
        <taxon>Bacillati</taxon>
        <taxon>Bacillota</taxon>
        <taxon>Bacilli</taxon>
        <taxon>Lactobacillales</taxon>
        <taxon>Lactobacillaceae</taxon>
        <taxon>Fructilactobacillus</taxon>
    </lineage>
</organism>
<evidence type="ECO:0000259" key="1">
    <source>
        <dbReference type="PROSITE" id="PS51186"/>
    </source>
</evidence>
<dbReference type="InterPro" id="IPR000182">
    <property type="entry name" value="GNAT_dom"/>
</dbReference>
<dbReference type="PANTHER" id="PTHR43415:SF6">
    <property type="entry name" value="SPERMIDINE N(1)-ACETYLTRANSFERASE"/>
    <property type="match status" value="1"/>
</dbReference>
<dbReference type="PATRIC" id="fig|1423745.4.peg.281"/>
<dbReference type="InterPro" id="IPR016181">
    <property type="entry name" value="Acyl_CoA_acyltransferase"/>
</dbReference>
<dbReference type="PANTHER" id="PTHR43415">
    <property type="entry name" value="SPERMIDINE N(1)-ACETYLTRANSFERASE"/>
    <property type="match status" value="1"/>
</dbReference>
<gene>
    <name evidence="2" type="ORF">FC87_GL000273</name>
</gene>
<proteinExistence type="predicted"/>
<reference evidence="2 3" key="1">
    <citation type="journal article" date="2015" name="Genome Announc.">
        <title>Expanding the biotechnology potential of lactobacilli through comparative genomics of 213 strains and associated genera.</title>
        <authorList>
            <person name="Sun Z."/>
            <person name="Harris H.M."/>
            <person name="McCann A."/>
            <person name="Guo C."/>
            <person name="Argimon S."/>
            <person name="Zhang W."/>
            <person name="Yang X."/>
            <person name="Jeffery I.B."/>
            <person name="Cooney J.C."/>
            <person name="Kagawa T.F."/>
            <person name="Liu W."/>
            <person name="Song Y."/>
            <person name="Salvetti E."/>
            <person name="Wrobel A."/>
            <person name="Rasinkangas P."/>
            <person name="Parkhill J."/>
            <person name="Rea M.C."/>
            <person name="O'Sullivan O."/>
            <person name="Ritari J."/>
            <person name="Douillard F.P."/>
            <person name="Paul Ross R."/>
            <person name="Yang R."/>
            <person name="Briner A.E."/>
            <person name="Felis G.E."/>
            <person name="de Vos W.M."/>
            <person name="Barrangou R."/>
            <person name="Klaenhammer T.R."/>
            <person name="Caufield P.W."/>
            <person name="Cui Y."/>
            <person name="Zhang H."/>
            <person name="O'Toole P.W."/>
        </authorList>
    </citation>
    <scope>NUCLEOTIDE SEQUENCE [LARGE SCALE GENOMIC DNA]</scope>
    <source>
        <strain evidence="2 3">DSM 22689</strain>
    </source>
</reference>
<feature type="domain" description="N-acetyltransferase" evidence="1">
    <location>
        <begin position="1"/>
        <end position="165"/>
    </location>
</feature>
<dbReference type="RefSeq" id="WP_235804442.1">
    <property type="nucleotide sequence ID" value="NZ_AYZI01000011.1"/>
</dbReference>
<dbReference type="Proteomes" id="UP000051586">
    <property type="component" value="Unassembled WGS sequence"/>
</dbReference>